<feature type="compositionally biased region" description="Acidic residues" evidence="1">
    <location>
        <begin position="198"/>
        <end position="209"/>
    </location>
</feature>
<evidence type="ECO:0000256" key="1">
    <source>
        <dbReference type="SAM" id="MobiDB-lite"/>
    </source>
</evidence>
<comment type="caution">
    <text evidence="2">The sequence shown here is derived from an EMBL/GenBank/DDBJ whole genome shotgun (WGS) entry which is preliminary data.</text>
</comment>
<evidence type="ECO:0000313" key="2">
    <source>
        <dbReference type="EMBL" id="CAK0901030.1"/>
    </source>
</evidence>
<evidence type="ECO:0000313" key="3">
    <source>
        <dbReference type="Proteomes" id="UP001189429"/>
    </source>
</evidence>
<feature type="compositionally biased region" description="Basic and acidic residues" evidence="1">
    <location>
        <begin position="256"/>
        <end position="269"/>
    </location>
</feature>
<reference evidence="2" key="1">
    <citation type="submission" date="2023-10" db="EMBL/GenBank/DDBJ databases">
        <authorList>
            <person name="Chen Y."/>
            <person name="Shah S."/>
            <person name="Dougan E. K."/>
            <person name="Thang M."/>
            <person name="Chan C."/>
        </authorList>
    </citation>
    <scope>NUCLEOTIDE SEQUENCE [LARGE SCALE GENOMIC DNA]</scope>
</reference>
<dbReference type="Proteomes" id="UP001189429">
    <property type="component" value="Unassembled WGS sequence"/>
</dbReference>
<protein>
    <submittedName>
        <fullName evidence="2">Uncharacterized protein</fullName>
    </submittedName>
</protein>
<gene>
    <name evidence="2" type="ORF">PCOR1329_LOCUS78129</name>
</gene>
<feature type="region of interest" description="Disordered" evidence="1">
    <location>
        <begin position="250"/>
        <end position="269"/>
    </location>
</feature>
<dbReference type="EMBL" id="CAUYUJ010020867">
    <property type="protein sequence ID" value="CAK0901030.1"/>
    <property type="molecule type" value="Genomic_DNA"/>
</dbReference>
<accession>A0ABN9XMC1</accession>
<feature type="region of interest" description="Disordered" evidence="1">
    <location>
        <begin position="162"/>
        <end position="181"/>
    </location>
</feature>
<sequence>MAKNSGDDIVPKWNGDLTAVDGYERDVKDVDWDRIEKDDGATELLRHVRQKLGAQPIQDAEKYLARWIFDLRRDTGEPMPSYISRDDEAYHDVVKGFDTEYFKKQRTARLSERAKEWNNLYGELNWFLYKIEQEGLEDAAEKAKELNTSLWRFVKTGLEEIPEHPDFGADFNQEAHGEGHDDYSYYEEHESEATYDGQGDEEDEGDPEEPLYSTQEIAEAETAFAAQQRSFEEGPGLDPEAQGHLRDEAAGADSDVTGHPDEQEIAPKDAEMKANLIANEMSRLRLDASLANKPVIKNRPKTANQKKPLDNNSYMPIERAIELRERVQHEKLPIWSTLEKAEDWILMSVKQSSSKGFGILDIGATSGIMGIE</sequence>
<proteinExistence type="predicted"/>
<organism evidence="2 3">
    <name type="scientific">Prorocentrum cordatum</name>
    <dbReference type="NCBI Taxonomy" id="2364126"/>
    <lineage>
        <taxon>Eukaryota</taxon>
        <taxon>Sar</taxon>
        <taxon>Alveolata</taxon>
        <taxon>Dinophyceae</taxon>
        <taxon>Prorocentrales</taxon>
        <taxon>Prorocentraceae</taxon>
        <taxon>Prorocentrum</taxon>
    </lineage>
</organism>
<feature type="region of interest" description="Disordered" evidence="1">
    <location>
        <begin position="188"/>
        <end position="210"/>
    </location>
</feature>
<feature type="non-terminal residue" evidence="2">
    <location>
        <position position="372"/>
    </location>
</feature>
<name>A0ABN9XMC1_9DINO</name>
<keyword evidence="3" id="KW-1185">Reference proteome</keyword>